<proteinExistence type="predicted"/>
<accession>A0A8H7R1H2</accession>
<comment type="caution">
    <text evidence="1">The sequence shown here is derived from an EMBL/GenBank/DDBJ whole genome shotgun (WGS) entry which is preliminary data.</text>
</comment>
<keyword evidence="2" id="KW-1185">Reference proteome</keyword>
<dbReference type="OrthoDB" id="2253208at2759"/>
<organism evidence="1 2">
    <name type="scientific">Mucor saturninus</name>
    <dbReference type="NCBI Taxonomy" id="64648"/>
    <lineage>
        <taxon>Eukaryota</taxon>
        <taxon>Fungi</taxon>
        <taxon>Fungi incertae sedis</taxon>
        <taxon>Mucoromycota</taxon>
        <taxon>Mucoromycotina</taxon>
        <taxon>Mucoromycetes</taxon>
        <taxon>Mucorales</taxon>
        <taxon>Mucorineae</taxon>
        <taxon>Mucoraceae</taxon>
        <taxon>Mucor</taxon>
    </lineage>
</organism>
<dbReference type="AlphaFoldDB" id="A0A8H7R1H2"/>
<evidence type="ECO:0000313" key="1">
    <source>
        <dbReference type="EMBL" id="KAG2202150.1"/>
    </source>
</evidence>
<gene>
    <name evidence="1" type="ORF">INT47_008122</name>
</gene>
<dbReference type="EMBL" id="JAEPRD010000064">
    <property type="protein sequence ID" value="KAG2202150.1"/>
    <property type="molecule type" value="Genomic_DNA"/>
</dbReference>
<name>A0A8H7R1H2_9FUNG</name>
<evidence type="ECO:0000313" key="2">
    <source>
        <dbReference type="Proteomes" id="UP000603453"/>
    </source>
</evidence>
<dbReference type="Proteomes" id="UP000603453">
    <property type="component" value="Unassembled WGS sequence"/>
</dbReference>
<protein>
    <submittedName>
        <fullName evidence="1">Uncharacterized protein</fullName>
    </submittedName>
</protein>
<sequence length="253" mass="28753">MFMGIGNENALQRVAALDCGDHKFNQFMKYSLIDFTINSMRITPIPANDERTMYVEYIVPILILKSTSMIEFRCERKDKESASSIFFVTQEKSSTTLLDGIGVNNKKFPCMVIESSGLKVTTDINHLLEDSIKNVKSATDALKNIMCRFPNASINTVKLANVYSIHIIQTKMTLFKYSLKDETFKAIECSSALIPCSFEERIYLTSVYDLFAYLYKDLSNQVKIFEKLEAEQLGLTEVADEEMICFTNGLLPQ</sequence>
<reference evidence="1" key="1">
    <citation type="submission" date="2020-12" db="EMBL/GenBank/DDBJ databases">
        <title>Metabolic potential, ecology and presence of endohyphal bacteria is reflected in genomic diversity of Mucoromycotina.</title>
        <authorList>
            <person name="Muszewska A."/>
            <person name="Okrasinska A."/>
            <person name="Steczkiewicz K."/>
            <person name="Drgas O."/>
            <person name="Orlowska M."/>
            <person name="Perlinska-Lenart U."/>
            <person name="Aleksandrzak-Piekarczyk T."/>
            <person name="Szatraj K."/>
            <person name="Zielenkiewicz U."/>
            <person name="Pilsyk S."/>
            <person name="Malc E."/>
            <person name="Mieczkowski P."/>
            <person name="Kruszewska J.S."/>
            <person name="Biernat P."/>
            <person name="Pawlowska J."/>
        </authorList>
    </citation>
    <scope>NUCLEOTIDE SEQUENCE</scope>
    <source>
        <strain evidence="1">WA0000017839</strain>
    </source>
</reference>